<gene>
    <name evidence="1" type="ORF">DRW41_13225</name>
</gene>
<comment type="caution">
    <text evidence="1">The sequence shown here is derived from an EMBL/GenBank/DDBJ whole genome shotgun (WGS) entry which is preliminary data.</text>
</comment>
<evidence type="ECO:0008006" key="3">
    <source>
        <dbReference type="Google" id="ProtNLM"/>
    </source>
</evidence>
<sequence length="81" mass="9688">MIKNYGYFEFRYGSDHYKNLQFIRKDHICDTSYMTFKNTLNGEVFTFEADKITELRFKQILDFALARFTEPLADTAPHSLY</sequence>
<name>A0A3D8GR10_9BACI</name>
<dbReference type="RefSeq" id="WP_115452479.1">
    <property type="nucleotide sequence ID" value="NZ_QNQT01000005.1"/>
</dbReference>
<evidence type="ECO:0000313" key="1">
    <source>
        <dbReference type="EMBL" id="RDU36486.1"/>
    </source>
</evidence>
<dbReference type="AlphaFoldDB" id="A0A3D8GR10"/>
<dbReference type="OrthoDB" id="2926484at2"/>
<dbReference type="Proteomes" id="UP000257144">
    <property type="component" value="Unassembled WGS sequence"/>
</dbReference>
<keyword evidence="2" id="KW-1185">Reference proteome</keyword>
<proteinExistence type="predicted"/>
<accession>A0A3D8GR10</accession>
<organism evidence="1 2">
    <name type="scientific">Neobacillus piezotolerans</name>
    <dbReference type="NCBI Taxonomy" id="2259171"/>
    <lineage>
        <taxon>Bacteria</taxon>
        <taxon>Bacillati</taxon>
        <taxon>Bacillota</taxon>
        <taxon>Bacilli</taxon>
        <taxon>Bacillales</taxon>
        <taxon>Bacillaceae</taxon>
        <taxon>Neobacillus</taxon>
    </lineage>
</organism>
<protein>
    <recommendedName>
        <fullName evidence="3">WYL domain-containing protein</fullName>
    </recommendedName>
</protein>
<reference evidence="1 2" key="1">
    <citation type="submission" date="2018-07" db="EMBL/GenBank/DDBJ databases">
        <title>Bacillus sp. YLB-04 draft genome sequence.</title>
        <authorList>
            <person name="Yu L."/>
            <person name="Tang X."/>
        </authorList>
    </citation>
    <scope>NUCLEOTIDE SEQUENCE [LARGE SCALE GENOMIC DNA]</scope>
    <source>
        <strain evidence="1 2">YLB-04</strain>
    </source>
</reference>
<dbReference type="EMBL" id="QNQT01000005">
    <property type="protein sequence ID" value="RDU36486.1"/>
    <property type="molecule type" value="Genomic_DNA"/>
</dbReference>
<evidence type="ECO:0000313" key="2">
    <source>
        <dbReference type="Proteomes" id="UP000257144"/>
    </source>
</evidence>